<comment type="caution">
    <text evidence="2">The sequence shown here is derived from an EMBL/GenBank/DDBJ whole genome shotgun (WGS) entry which is preliminary data.</text>
</comment>
<reference evidence="2 3" key="1">
    <citation type="submission" date="2020-05" db="EMBL/GenBank/DDBJ databases">
        <title>Whole genome shotgun sequence of Streptomyces microflavus NBRC 13062.</title>
        <authorList>
            <person name="Komaki H."/>
            <person name="Tamura T."/>
        </authorList>
    </citation>
    <scope>NUCLEOTIDE SEQUENCE [LARGE SCALE GENOMIC DNA]</scope>
    <source>
        <strain evidence="2 3">NBRC 13062</strain>
    </source>
</reference>
<evidence type="ECO:0000313" key="3">
    <source>
        <dbReference type="Proteomes" id="UP000498740"/>
    </source>
</evidence>
<feature type="region of interest" description="Disordered" evidence="1">
    <location>
        <begin position="143"/>
        <end position="206"/>
    </location>
</feature>
<dbReference type="AlphaFoldDB" id="A0A7J0CKD7"/>
<dbReference type="Proteomes" id="UP000498740">
    <property type="component" value="Unassembled WGS sequence"/>
</dbReference>
<name>A0A7J0CKD7_STRMI</name>
<feature type="compositionally biased region" description="Basic residues" evidence="1">
    <location>
        <begin position="164"/>
        <end position="177"/>
    </location>
</feature>
<gene>
    <name evidence="2" type="ORF">Smic_07810</name>
</gene>
<dbReference type="EMBL" id="BLWD01000001">
    <property type="protein sequence ID" value="GFN02225.1"/>
    <property type="molecule type" value="Genomic_DNA"/>
</dbReference>
<evidence type="ECO:0000313" key="2">
    <source>
        <dbReference type="EMBL" id="GFN02225.1"/>
    </source>
</evidence>
<accession>A0A7J0CKD7</accession>
<organism evidence="2 3">
    <name type="scientific">Streptomyces microflavus</name>
    <name type="common">Streptomyces lipmanii</name>
    <dbReference type="NCBI Taxonomy" id="1919"/>
    <lineage>
        <taxon>Bacteria</taxon>
        <taxon>Bacillati</taxon>
        <taxon>Actinomycetota</taxon>
        <taxon>Actinomycetes</taxon>
        <taxon>Kitasatosporales</taxon>
        <taxon>Streptomycetaceae</taxon>
        <taxon>Streptomyces</taxon>
    </lineage>
</organism>
<protein>
    <submittedName>
        <fullName evidence="2">Uncharacterized protein</fullName>
    </submittedName>
</protein>
<evidence type="ECO:0000256" key="1">
    <source>
        <dbReference type="SAM" id="MobiDB-lite"/>
    </source>
</evidence>
<proteinExistence type="predicted"/>
<sequence length="206" mass="22543">MDRPDFEPYDNVGRTAEQIAASYTGTATRDDLRRWSRRDSKEFLAQHPLPGTPPPALDPGPYIAALAAARTPAEVSAVTQHLLDAVFPTVREVSHLLVDIARWEGRHRSAAPDSPPKMLMTAASRCLDALALADQADIRALRDEYDPSPKPPQPGTESAPGVPRLHRPHRPRQHRTAPPRGLPREGRRTPAQPLAQSGEVPCTPPP</sequence>